<name>A0A3B1B1V6_9ZZZZ</name>
<gene>
    <name evidence="1" type="ORF">MNBD_GAMMA19-1621</name>
</gene>
<proteinExistence type="predicted"/>
<evidence type="ECO:0000313" key="1">
    <source>
        <dbReference type="EMBL" id="VAX00295.1"/>
    </source>
</evidence>
<dbReference type="EMBL" id="UOFV01000205">
    <property type="protein sequence ID" value="VAX00295.1"/>
    <property type="molecule type" value="Genomic_DNA"/>
</dbReference>
<dbReference type="AlphaFoldDB" id="A0A3B1B1V6"/>
<accession>A0A3B1B1V6</accession>
<reference evidence="1" key="1">
    <citation type="submission" date="2018-06" db="EMBL/GenBank/DDBJ databases">
        <authorList>
            <person name="Zhirakovskaya E."/>
        </authorList>
    </citation>
    <scope>NUCLEOTIDE SEQUENCE</scope>
</reference>
<organism evidence="1">
    <name type="scientific">hydrothermal vent metagenome</name>
    <dbReference type="NCBI Taxonomy" id="652676"/>
    <lineage>
        <taxon>unclassified sequences</taxon>
        <taxon>metagenomes</taxon>
        <taxon>ecological metagenomes</taxon>
    </lineage>
</organism>
<protein>
    <submittedName>
        <fullName evidence="1">Uncharacterized protein</fullName>
    </submittedName>
</protein>
<sequence>MPDNQYLAINADLEVFSAILTPPASPGIDSSITDVAQTTNVD</sequence>